<dbReference type="NCBIfam" id="TIGR00368">
    <property type="entry name" value="YifB family Mg chelatase-like AAA ATPase"/>
    <property type="match status" value="1"/>
</dbReference>
<gene>
    <name evidence="5" type="ORF">ACFFFU_07385</name>
</gene>
<comment type="similarity">
    <text evidence="1">Belongs to the Mg-chelatase subunits D/I family. ComM subfamily.</text>
</comment>
<evidence type="ECO:0000259" key="4">
    <source>
        <dbReference type="PROSITE" id="PS50051"/>
    </source>
</evidence>
<evidence type="ECO:0000313" key="6">
    <source>
        <dbReference type="Proteomes" id="UP001589898"/>
    </source>
</evidence>
<evidence type="ECO:0000256" key="1">
    <source>
        <dbReference type="ARBA" id="ARBA00006354"/>
    </source>
</evidence>
<evidence type="ECO:0000256" key="3">
    <source>
        <dbReference type="ARBA" id="ARBA00022840"/>
    </source>
</evidence>
<dbReference type="InterPro" id="IPR004482">
    <property type="entry name" value="Mg_chelat-rel"/>
</dbReference>
<dbReference type="InterPro" id="IPR045006">
    <property type="entry name" value="CHLI-like"/>
</dbReference>
<dbReference type="PROSITE" id="PS50051">
    <property type="entry name" value="MCM_2"/>
    <property type="match status" value="1"/>
</dbReference>
<dbReference type="Pfam" id="PF13335">
    <property type="entry name" value="Mg_chelatase_C"/>
    <property type="match status" value="1"/>
</dbReference>
<sequence length="508" mass="52947">MAGLAIVHGRARAGVRAPEVTVEVYMSGGLPRMSMVGLPQAAVRESKDRVRAAIRCAQFEFPPRVTTVNLAPADLPKGGGRFDLPIALGILAASEQLPRNALAGHEFVGELGLTGELRAVDGVLPAALACGEAGRVLVVPAANGAEAALARGVDVRVARTLSEVCAHVAGQRSLPKAVADAEAVGPAPGIPDLADVRGQLRARRALEIAAAGGHHLLLAGSPGCGKTLLASRLPGILPEASEAEALETAAIASVSGRGIDPARWRQRPFRAPHHTASAIALAGGGSEPRPGEISLAHHGVLFLDELPEWSRHALEVLREPLESGTVTVSRAARQSEFPARFQLVAAMNPCPCGWAGDASGRCQCGVDAVQRYRMRVSGPLLDRIDLHVEVPRMAPAELRPDAPPGEPSAVVRARVEAARGLQLDRAGVLNAHLDQAGTAAHCRLAANDQALLERAIDSLQLSARAMHRILRVARTIADLAGSEAIGSPHLAEALGYRGFDPRTQAAAA</sequence>
<dbReference type="InterPro" id="IPR027417">
    <property type="entry name" value="P-loop_NTPase"/>
</dbReference>
<dbReference type="PANTHER" id="PTHR32039">
    <property type="entry name" value="MAGNESIUM-CHELATASE SUBUNIT CHLI"/>
    <property type="match status" value="1"/>
</dbReference>
<dbReference type="InterPro" id="IPR014721">
    <property type="entry name" value="Ribsml_uS5_D2-typ_fold_subgr"/>
</dbReference>
<feature type="domain" description="MCM C-terminal AAA(+) ATPase" evidence="4">
    <location>
        <begin position="291"/>
        <end position="386"/>
    </location>
</feature>
<reference evidence="5 6" key="1">
    <citation type="submission" date="2024-09" db="EMBL/GenBank/DDBJ databases">
        <authorList>
            <person name="Sun Q."/>
            <person name="Mori K."/>
        </authorList>
    </citation>
    <scope>NUCLEOTIDE SEQUENCE [LARGE SCALE GENOMIC DNA]</scope>
    <source>
        <strain evidence="5 6">KCTC 52403</strain>
    </source>
</reference>
<protein>
    <submittedName>
        <fullName evidence="5">YifB family Mg chelatase-like AAA ATPase</fullName>
    </submittedName>
</protein>
<dbReference type="EMBL" id="JBHLTF010000028">
    <property type="protein sequence ID" value="MFC0717571.1"/>
    <property type="molecule type" value="Genomic_DNA"/>
</dbReference>
<dbReference type="InterPro" id="IPR020568">
    <property type="entry name" value="Ribosomal_Su5_D2-typ_SF"/>
</dbReference>
<keyword evidence="6" id="KW-1185">Reference proteome</keyword>
<comment type="caution">
    <text evidence="5">The sequence shown here is derived from an EMBL/GenBank/DDBJ whole genome shotgun (WGS) entry which is preliminary data.</text>
</comment>
<dbReference type="PRINTS" id="PR01657">
    <property type="entry name" value="MCMFAMILY"/>
</dbReference>
<dbReference type="SUPFAM" id="SSF54211">
    <property type="entry name" value="Ribosomal protein S5 domain 2-like"/>
    <property type="match status" value="1"/>
</dbReference>
<evidence type="ECO:0000313" key="5">
    <source>
        <dbReference type="EMBL" id="MFC0717571.1"/>
    </source>
</evidence>
<organism evidence="5 6">
    <name type="scientific">Luteimonas padinae</name>
    <dbReference type="NCBI Taxonomy" id="1714359"/>
    <lineage>
        <taxon>Bacteria</taxon>
        <taxon>Pseudomonadati</taxon>
        <taxon>Pseudomonadota</taxon>
        <taxon>Gammaproteobacteria</taxon>
        <taxon>Lysobacterales</taxon>
        <taxon>Lysobacteraceae</taxon>
        <taxon>Luteimonas</taxon>
    </lineage>
</organism>
<dbReference type="InterPro" id="IPR000523">
    <property type="entry name" value="Mg_chelatse_chII-like_cat_dom"/>
</dbReference>
<name>A0ABV6SZC6_9GAMM</name>
<keyword evidence="2" id="KW-0547">Nucleotide-binding</keyword>
<dbReference type="SUPFAM" id="SSF52540">
    <property type="entry name" value="P-loop containing nucleoside triphosphate hydrolases"/>
    <property type="match status" value="1"/>
</dbReference>
<proteinExistence type="inferred from homology"/>
<dbReference type="Gene3D" id="3.30.230.10">
    <property type="match status" value="1"/>
</dbReference>
<dbReference type="RefSeq" id="WP_189498078.1">
    <property type="nucleotide sequence ID" value="NZ_BMZT01000008.1"/>
</dbReference>
<dbReference type="Pfam" id="PF13541">
    <property type="entry name" value="ChlI"/>
    <property type="match status" value="1"/>
</dbReference>
<dbReference type="InterPro" id="IPR025158">
    <property type="entry name" value="Mg_chelat-rel_C"/>
</dbReference>
<dbReference type="InterPro" id="IPR001208">
    <property type="entry name" value="MCM_dom"/>
</dbReference>
<dbReference type="SMART" id="SM00382">
    <property type="entry name" value="AAA"/>
    <property type="match status" value="1"/>
</dbReference>
<accession>A0ABV6SZC6</accession>
<dbReference type="InterPro" id="IPR003593">
    <property type="entry name" value="AAA+_ATPase"/>
</dbReference>
<evidence type="ECO:0000256" key="2">
    <source>
        <dbReference type="ARBA" id="ARBA00022741"/>
    </source>
</evidence>
<dbReference type="Proteomes" id="UP001589898">
    <property type="component" value="Unassembled WGS sequence"/>
</dbReference>
<dbReference type="Pfam" id="PF01078">
    <property type="entry name" value="Mg_chelatase"/>
    <property type="match status" value="1"/>
</dbReference>
<dbReference type="PANTHER" id="PTHR32039:SF7">
    <property type="entry name" value="COMPETENCE PROTEIN COMM"/>
    <property type="match status" value="1"/>
</dbReference>
<keyword evidence="3" id="KW-0067">ATP-binding</keyword>
<dbReference type="Gene3D" id="3.40.50.300">
    <property type="entry name" value="P-loop containing nucleotide triphosphate hydrolases"/>
    <property type="match status" value="1"/>
</dbReference>